<dbReference type="PROSITE" id="PS51257">
    <property type="entry name" value="PROKAR_LIPOPROTEIN"/>
    <property type="match status" value="1"/>
</dbReference>
<proteinExistence type="predicted"/>
<feature type="signal peptide" evidence="1">
    <location>
        <begin position="1"/>
        <end position="25"/>
    </location>
</feature>
<dbReference type="EMBL" id="JADOUA010000001">
    <property type="protein sequence ID" value="MBG6087961.1"/>
    <property type="molecule type" value="Genomic_DNA"/>
</dbReference>
<keyword evidence="1" id="KW-0732">Signal</keyword>
<dbReference type="Proteomes" id="UP000614047">
    <property type="component" value="Unassembled WGS sequence"/>
</dbReference>
<accession>A0A931DI39</accession>
<protein>
    <recommendedName>
        <fullName evidence="4">Secreted protein</fullName>
    </recommendedName>
</protein>
<comment type="caution">
    <text evidence="2">The sequence shown here is derived from an EMBL/GenBank/DDBJ whole genome shotgun (WGS) entry which is preliminary data.</text>
</comment>
<dbReference type="RefSeq" id="WP_197010750.1">
    <property type="nucleotide sequence ID" value="NZ_BAABES010000008.1"/>
</dbReference>
<organism evidence="2 3">
    <name type="scientific">Actinomadura viridis</name>
    <dbReference type="NCBI Taxonomy" id="58110"/>
    <lineage>
        <taxon>Bacteria</taxon>
        <taxon>Bacillati</taxon>
        <taxon>Actinomycetota</taxon>
        <taxon>Actinomycetes</taxon>
        <taxon>Streptosporangiales</taxon>
        <taxon>Thermomonosporaceae</taxon>
        <taxon>Actinomadura</taxon>
    </lineage>
</organism>
<sequence>MGSYVKGALLAAGLAVLTACGSDSAGTGKPCTLIGTREGIGLDIAAPYAAKVGEATMKICWNGACREPKVQLMDSTTAVPEPCTGDAPDDVCGASASPDGGRTGFADVTGLPTSPVQVTLTLRDASGERLLAKRLDVTPHATYPNGKDCGKGAPQAKLAVTGDGRVTVRS</sequence>
<feature type="chain" id="PRO_5039280122" description="Secreted protein" evidence="1">
    <location>
        <begin position="26"/>
        <end position="170"/>
    </location>
</feature>
<evidence type="ECO:0000313" key="3">
    <source>
        <dbReference type="Proteomes" id="UP000614047"/>
    </source>
</evidence>
<reference evidence="2" key="1">
    <citation type="submission" date="2020-11" db="EMBL/GenBank/DDBJ databases">
        <title>Sequencing the genomes of 1000 actinobacteria strains.</title>
        <authorList>
            <person name="Klenk H.-P."/>
        </authorList>
    </citation>
    <scope>NUCLEOTIDE SEQUENCE</scope>
    <source>
        <strain evidence="2">DSM 43175</strain>
    </source>
</reference>
<dbReference type="AlphaFoldDB" id="A0A931DI39"/>
<name>A0A931DI39_9ACTN</name>
<evidence type="ECO:0008006" key="4">
    <source>
        <dbReference type="Google" id="ProtNLM"/>
    </source>
</evidence>
<evidence type="ECO:0000313" key="2">
    <source>
        <dbReference type="EMBL" id="MBG6087961.1"/>
    </source>
</evidence>
<evidence type="ECO:0000256" key="1">
    <source>
        <dbReference type="SAM" id="SignalP"/>
    </source>
</evidence>
<gene>
    <name evidence="2" type="ORF">IW256_002074</name>
</gene>
<keyword evidence="3" id="KW-1185">Reference proteome</keyword>